<dbReference type="AlphaFoldDB" id="A0A0H3KXU0"/>
<protein>
    <recommendedName>
        <fullName evidence="4">Lysozyme inhibitor LprI N-terminal domain-containing protein</fullName>
    </recommendedName>
</protein>
<name>A0A0H3KXU0_PANAA</name>
<feature type="chain" id="PRO_5002614362" description="Lysozyme inhibitor LprI N-terminal domain-containing protein" evidence="1">
    <location>
        <begin position="30"/>
        <end position="356"/>
    </location>
</feature>
<gene>
    <name evidence="2" type="ordered locus">PAJ_1820</name>
</gene>
<proteinExistence type="predicted"/>
<dbReference type="HOGENOM" id="CLU_778122_0_0_6"/>
<reference evidence="3" key="1">
    <citation type="journal article" date="2012" name="Appl. Microbiol. Biotechnol.">
        <title>The complete genome sequence of Pantoea ananatis AJ13355, an organism with great biotechnological potential.</title>
        <authorList>
            <person name="Hara Y."/>
            <person name="Kadotani N."/>
            <person name="Izui H."/>
            <person name="Katashkina J.I."/>
            <person name="Kuvaeva T.M."/>
            <person name="Andreeva I.G."/>
            <person name="Golubeva L.I."/>
            <person name="Malko D.B."/>
            <person name="Makeev V.J."/>
            <person name="Mashko S.V."/>
            <person name="Kozlov Y.I."/>
        </authorList>
    </citation>
    <scope>NUCLEOTIDE SEQUENCE [LARGE SCALE GENOMIC DNA]</scope>
    <source>
        <strain evidence="3">AJ13355</strain>
    </source>
</reference>
<feature type="signal peptide" evidence="1">
    <location>
        <begin position="1"/>
        <end position="29"/>
    </location>
</feature>
<evidence type="ECO:0000313" key="2">
    <source>
        <dbReference type="EMBL" id="BAK11900.1"/>
    </source>
</evidence>
<accession>A0A0H3KXU0</accession>
<dbReference type="KEGG" id="paj:PAJ_1820"/>
<evidence type="ECO:0000256" key="1">
    <source>
        <dbReference type="SAM" id="SignalP"/>
    </source>
</evidence>
<dbReference type="EMBL" id="AP012032">
    <property type="protein sequence ID" value="BAK11900.1"/>
    <property type="molecule type" value="Genomic_DNA"/>
</dbReference>
<evidence type="ECO:0000313" key="3">
    <source>
        <dbReference type="Proteomes" id="UP000006690"/>
    </source>
</evidence>
<sequence>MKTGFSLVAYFIKLALLMSGLMLAFQASAAPSFSCAHPSAIEKVICQSQTLSAKDRLMAHFFDLAKKNATAGPSGLITAQRQWLKNLTKMCLTDPQEKRIEGYYDQRLFELAVMVLYTHHGEAIKQIRKINPELVNIYEAIYQFTSLPAGSTRHNKVTELIRPAFEVTDNHIFEDKIPDAESAAENTNNFGMFLWLISENNPESLIIPCEAFLRHPQNIVWLEPLAGGAIDSRTPISDCEQTQPTLPLFKQFIHLAEDATPVSTGTIRFTIYAITRAEISATLSHSMKFLKSIQYGKNSLSDDAQQFIKQHTEGYQNSLIELAHYYQHAFNMPADTANSEARRSITILLNNITDDE</sequence>
<dbReference type="PATRIC" id="fig|932677.3.peg.2124"/>
<organism evidence="2 3">
    <name type="scientific">Pantoea ananatis (strain AJ13355)</name>
    <dbReference type="NCBI Taxonomy" id="932677"/>
    <lineage>
        <taxon>Bacteria</taxon>
        <taxon>Pseudomonadati</taxon>
        <taxon>Pseudomonadota</taxon>
        <taxon>Gammaproteobacteria</taxon>
        <taxon>Enterobacterales</taxon>
        <taxon>Erwiniaceae</taxon>
        <taxon>Pantoea</taxon>
    </lineage>
</organism>
<evidence type="ECO:0008006" key="4">
    <source>
        <dbReference type="Google" id="ProtNLM"/>
    </source>
</evidence>
<dbReference type="Proteomes" id="UP000006690">
    <property type="component" value="Chromosome"/>
</dbReference>
<dbReference type="RefSeq" id="WP_014594097.1">
    <property type="nucleotide sequence ID" value="NC_017531.2"/>
</dbReference>
<keyword evidence="1" id="KW-0732">Signal</keyword>